<dbReference type="RefSeq" id="WP_183986950.1">
    <property type="nucleotide sequence ID" value="NZ_JACHHG010000006.1"/>
</dbReference>
<dbReference type="Gene3D" id="3.30.70.100">
    <property type="match status" value="1"/>
</dbReference>
<dbReference type="CDD" id="cd00371">
    <property type="entry name" value="HMA"/>
    <property type="match status" value="1"/>
</dbReference>
<sequence length="67" mass="6895">MRTELNVTGMTCGHCRSSVEQALLAVPGVQRASVDLQAQTAVIEGRAGLEALLAAVREAGYGASPLV</sequence>
<dbReference type="Proteomes" id="UP000569951">
    <property type="component" value="Unassembled WGS sequence"/>
</dbReference>
<protein>
    <submittedName>
        <fullName evidence="3">Copper chaperone</fullName>
    </submittedName>
</protein>
<keyword evidence="1" id="KW-0479">Metal-binding</keyword>
<dbReference type="InterPro" id="IPR006121">
    <property type="entry name" value="HMA_dom"/>
</dbReference>
<dbReference type="Pfam" id="PF00403">
    <property type="entry name" value="HMA"/>
    <property type="match status" value="1"/>
</dbReference>
<evidence type="ECO:0000313" key="3">
    <source>
        <dbReference type="EMBL" id="MBB6098487.1"/>
    </source>
</evidence>
<dbReference type="FunFam" id="3.30.70.100:FF:000001">
    <property type="entry name" value="ATPase copper transporting beta"/>
    <property type="match status" value="1"/>
</dbReference>
<name>A0A841HYL5_9DEIO</name>
<dbReference type="PROSITE" id="PS50846">
    <property type="entry name" value="HMA_2"/>
    <property type="match status" value="1"/>
</dbReference>
<dbReference type="InterPro" id="IPR036163">
    <property type="entry name" value="HMA_dom_sf"/>
</dbReference>
<organism evidence="3 4">
    <name type="scientific">Deinobacterium chartae</name>
    <dbReference type="NCBI Taxonomy" id="521158"/>
    <lineage>
        <taxon>Bacteria</taxon>
        <taxon>Thermotogati</taxon>
        <taxon>Deinococcota</taxon>
        <taxon>Deinococci</taxon>
        <taxon>Deinococcales</taxon>
        <taxon>Deinococcaceae</taxon>
        <taxon>Deinobacterium</taxon>
    </lineage>
</organism>
<comment type="caution">
    <text evidence="3">The sequence shown here is derived from an EMBL/GenBank/DDBJ whole genome shotgun (WGS) entry which is preliminary data.</text>
</comment>
<dbReference type="SUPFAM" id="SSF55008">
    <property type="entry name" value="HMA, heavy metal-associated domain"/>
    <property type="match status" value="1"/>
</dbReference>
<dbReference type="InterPro" id="IPR017969">
    <property type="entry name" value="Heavy-metal-associated_CS"/>
</dbReference>
<accession>A0A841HYL5</accession>
<dbReference type="PROSITE" id="PS01047">
    <property type="entry name" value="HMA_1"/>
    <property type="match status" value="1"/>
</dbReference>
<reference evidence="3 4" key="1">
    <citation type="submission" date="2020-08" db="EMBL/GenBank/DDBJ databases">
        <title>Genomic Encyclopedia of Type Strains, Phase IV (KMG-IV): sequencing the most valuable type-strain genomes for metagenomic binning, comparative biology and taxonomic classification.</title>
        <authorList>
            <person name="Goeker M."/>
        </authorList>
    </citation>
    <scope>NUCLEOTIDE SEQUENCE [LARGE SCALE GENOMIC DNA]</scope>
    <source>
        <strain evidence="3 4">DSM 21458</strain>
    </source>
</reference>
<proteinExistence type="predicted"/>
<feature type="domain" description="HMA" evidence="2">
    <location>
        <begin position="1"/>
        <end position="64"/>
    </location>
</feature>
<dbReference type="AlphaFoldDB" id="A0A841HYL5"/>
<evidence type="ECO:0000259" key="2">
    <source>
        <dbReference type="PROSITE" id="PS50846"/>
    </source>
</evidence>
<evidence type="ECO:0000256" key="1">
    <source>
        <dbReference type="ARBA" id="ARBA00022723"/>
    </source>
</evidence>
<evidence type="ECO:0000313" key="4">
    <source>
        <dbReference type="Proteomes" id="UP000569951"/>
    </source>
</evidence>
<dbReference type="EMBL" id="JACHHG010000006">
    <property type="protein sequence ID" value="MBB6098487.1"/>
    <property type="molecule type" value="Genomic_DNA"/>
</dbReference>
<gene>
    <name evidence="3" type="ORF">HNR42_001921</name>
</gene>
<keyword evidence="4" id="KW-1185">Reference proteome</keyword>
<dbReference type="GO" id="GO:0046872">
    <property type="term" value="F:metal ion binding"/>
    <property type="evidence" value="ECO:0007669"/>
    <property type="project" value="UniProtKB-KW"/>
</dbReference>